<dbReference type="InterPro" id="IPR035642">
    <property type="entry name" value="MraZ_N"/>
</dbReference>
<comment type="similarity">
    <text evidence="1">Belongs to the MraZ family.</text>
</comment>
<dbReference type="InterPro" id="IPR003444">
    <property type="entry name" value="MraZ"/>
</dbReference>
<evidence type="ECO:0000313" key="6">
    <source>
        <dbReference type="Proteomes" id="UP000238137"/>
    </source>
</evidence>
<keyword evidence="1" id="KW-0805">Transcription regulation</keyword>
<keyword evidence="6" id="KW-1185">Reference proteome</keyword>
<evidence type="ECO:0000313" key="5">
    <source>
        <dbReference type="EMBL" id="RNF36303.1"/>
    </source>
</evidence>
<evidence type="ECO:0000256" key="1">
    <source>
        <dbReference type="HAMAP-Rule" id="MF_01008"/>
    </source>
</evidence>
<dbReference type="InterPro" id="IPR007159">
    <property type="entry name" value="SpoVT-AbrB_dom"/>
</dbReference>
<gene>
    <name evidence="1" type="primary">mraZ</name>
    <name evidence="5" type="ORF">A7A09_002730</name>
</gene>
<evidence type="ECO:0000259" key="4">
    <source>
        <dbReference type="PROSITE" id="PS51740"/>
    </source>
</evidence>
<dbReference type="CDD" id="cd16320">
    <property type="entry name" value="MraZ_N"/>
    <property type="match status" value="1"/>
</dbReference>
<dbReference type="HAMAP" id="MF_01008">
    <property type="entry name" value="MraZ"/>
    <property type="match status" value="1"/>
</dbReference>
<dbReference type="GO" id="GO:0009295">
    <property type="term" value="C:nucleoid"/>
    <property type="evidence" value="ECO:0007669"/>
    <property type="project" value="UniProtKB-SubCell"/>
</dbReference>
<dbReference type="RefSeq" id="WP_106689925.1">
    <property type="nucleotide sequence ID" value="NZ_PXNQ02000001.1"/>
</dbReference>
<comment type="subcellular location">
    <subcellularLocation>
        <location evidence="1">Cytoplasm</location>
        <location evidence="1">Nucleoid</location>
    </subcellularLocation>
</comment>
<feature type="domain" description="SpoVT-AbrB" evidence="4">
    <location>
        <begin position="16"/>
        <end position="73"/>
    </location>
</feature>
<dbReference type="InterPro" id="IPR038619">
    <property type="entry name" value="MraZ_sf"/>
</dbReference>
<dbReference type="PANTHER" id="PTHR34701:SF1">
    <property type="entry name" value="TRANSCRIPTIONAL REGULATOR MRAZ"/>
    <property type="match status" value="1"/>
</dbReference>
<feature type="domain" description="SpoVT-AbrB" evidence="4">
    <location>
        <begin position="102"/>
        <end position="147"/>
    </location>
</feature>
<evidence type="ECO:0000256" key="3">
    <source>
        <dbReference type="SAM" id="MobiDB-lite"/>
    </source>
</evidence>
<dbReference type="CDD" id="cd16321">
    <property type="entry name" value="MraZ_C"/>
    <property type="match status" value="1"/>
</dbReference>
<name>A0A3R7LRH7_9RHOB</name>
<dbReference type="GO" id="GO:2000143">
    <property type="term" value="P:negative regulation of DNA-templated transcription initiation"/>
    <property type="evidence" value="ECO:0007669"/>
    <property type="project" value="TreeGrafter"/>
</dbReference>
<dbReference type="Gene3D" id="3.40.1550.20">
    <property type="entry name" value="Transcriptional regulator MraZ domain"/>
    <property type="match status" value="1"/>
</dbReference>
<dbReference type="AlphaFoldDB" id="A0A3R7LRH7"/>
<evidence type="ECO:0000256" key="2">
    <source>
        <dbReference type="PROSITE-ProRule" id="PRU01076"/>
    </source>
</evidence>
<keyword evidence="1" id="KW-0963">Cytoplasm</keyword>
<dbReference type="EMBL" id="PXNQ02000001">
    <property type="protein sequence ID" value="RNF36303.1"/>
    <property type="molecule type" value="Genomic_DNA"/>
</dbReference>
<dbReference type="InterPro" id="IPR037914">
    <property type="entry name" value="SpoVT-AbrB_sf"/>
</dbReference>
<dbReference type="SUPFAM" id="SSF89447">
    <property type="entry name" value="AbrB/MazE/MraZ-like"/>
    <property type="match status" value="1"/>
</dbReference>
<reference evidence="5" key="1">
    <citation type="submission" date="2018-05" db="EMBL/GenBank/DDBJ databases">
        <title>Reclassification of Methylarcula marina and Methylarcula terricola as Paracoccus methylarcula sp.nov., comb.nov. and Paracoccus terricola comb.nov.</title>
        <authorList>
            <person name="Shmareva M.N."/>
            <person name="Doronina N.V."/>
            <person name="Vasilenko O.V."/>
            <person name="Tarlachkov S.V."/>
            <person name="Trotsenko Y.A."/>
        </authorList>
    </citation>
    <scope>NUCLEOTIDE SEQUENCE [LARGE SCALE GENOMIC DNA]</scope>
    <source>
        <strain evidence="5">VKM B-2159</strain>
    </source>
</reference>
<keyword evidence="1 2" id="KW-0238">DNA-binding</keyword>
<keyword evidence="1" id="KW-0804">Transcription</keyword>
<feature type="region of interest" description="Disordered" evidence="3">
    <location>
        <begin position="144"/>
        <end position="180"/>
    </location>
</feature>
<dbReference type="PROSITE" id="PS51740">
    <property type="entry name" value="SPOVT_ABRB"/>
    <property type="match status" value="2"/>
</dbReference>
<comment type="caution">
    <text evidence="5">The sequence shown here is derived from an EMBL/GenBank/DDBJ whole genome shotgun (WGS) entry which is preliminary data.</text>
</comment>
<dbReference type="GO" id="GO:0005737">
    <property type="term" value="C:cytoplasm"/>
    <property type="evidence" value="ECO:0007669"/>
    <property type="project" value="UniProtKB-UniRule"/>
</dbReference>
<dbReference type="Proteomes" id="UP000238137">
    <property type="component" value="Unassembled WGS sequence"/>
</dbReference>
<accession>A0A3R7LRH7</accession>
<sequence>MGSEDGKQVARKFRGTEHVKLDGKGRMSIPAKMRRVFDAGDPSFSTSNTGRTQIVAVYGPEWWNWIELYTIEAADEIDEQIDSLTRGSKERRWLEQLMNGQSTDLEIDREGRLVLPLRLRERLGLAEGNETVFASHGDYIKVYHPDSPPKDIEELEEFTASKGPGFDPREFLSDAGSEEG</sequence>
<dbReference type="OrthoDB" id="9807753at2"/>
<dbReference type="PANTHER" id="PTHR34701">
    <property type="entry name" value="TRANSCRIPTIONAL REGULATOR MRAZ"/>
    <property type="match status" value="1"/>
</dbReference>
<dbReference type="InterPro" id="IPR035644">
    <property type="entry name" value="MraZ_C"/>
</dbReference>
<organism evidence="5 6">
    <name type="scientific">Paracoccus methylarcula</name>
    <dbReference type="NCBI Taxonomy" id="72022"/>
    <lineage>
        <taxon>Bacteria</taxon>
        <taxon>Pseudomonadati</taxon>
        <taxon>Pseudomonadota</taxon>
        <taxon>Alphaproteobacteria</taxon>
        <taxon>Rhodobacterales</taxon>
        <taxon>Paracoccaceae</taxon>
        <taxon>Paracoccus</taxon>
    </lineage>
</organism>
<protein>
    <recommendedName>
        <fullName evidence="1">Transcriptional regulator MraZ</fullName>
    </recommendedName>
</protein>
<comment type="subunit">
    <text evidence="1">Forms oligomers.</text>
</comment>
<dbReference type="GO" id="GO:0051301">
    <property type="term" value="P:cell division"/>
    <property type="evidence" value="ECO:0007669"/>
    <property type="project" value="UniProtKB-KW"/>
</dbReference>
<proteinExistence type="inferred from homology"/>
<keyword evidence="5" id="KW-0132">Cell division</keyword>
<keyword evidence="5" id="KW-0131">Cell cycle</keyword>
<dbReference type="GO" id="GO:0000976">
    <property type="term" value="F:transcription cis-regulatory region binding"/>
    <property type="evidence" value="ECO:0007669"/>
    <property type="project" value="TreeGrafter"/>
</dbReference>
<dbReference type="GO" id="GO:0003700">
    <property type="term" value="F:DNA-binding transcription factor activity"/>
    <property type="evidence" value="ECO:0007669"/>
    <property type="project" value="UniProtKB-UniRule"/>
</dbReference>